<dbReference type="PATRIC" id="fig|1454003.3.peg.1520"/>
<keyword evidence="4 7" id="KW-0812">Transmembrane</keyword>
<keyword evidence="3" id="KW-1003">Cell membrane</keyword>
<evidence type="ECO:0000313" key="11">
    <source>
        <dbReference type="Proteomes" id="UP000021816"/>
    </source>
</evidence>
<dbReference type="Pfam" id="PF12704">
    <property type="entry name" value="MacB_PCD"/>
    <property type="match status" value="1"/>
</dbReference>
<evidence type="ECO:0000256" key="3">
    <source>
        <dbReference type="ARBA" id="ARBA00022475"/>
    </source>
</evidence>
<dbReference type="Pfam" id="PF02687">
    <property type="entry name" value="FtsX"/>
    <property type="match status" value="1"/>
</dbReference>
<evidence type="ECO:0000256" key="2">
    <source>
        <dbReference type="ARBA" id="ARBA00005236"/>
    </source>
</evidence>
<feature type="transmembrane region" description="Helical" evidence="7">
    <location>
        <begin position="48"/>
        <end position="73"/>
    </location>
</feature>
<dbReference type="InterPro" id="IPR003838">
    <property type="entry name" value="ABC3_permease_C"/>
</dbReference>
<evidence type="ECO:0000313" key="10">
    <source>
        <dbReference type="EMBL" id="EXI80863.1"/>
    </source>
</evidence>
<feature type="transmembrane region" description="Helical" evidence="7">
    <location>
        <begin position="345"/>
        <end position="378"/>
    </location>
</feature>
<evidence type="ECO:0000256" key="5">
    <source>
        <dbReference type="ARBA" id="ARBA00022989"/>
    </source>
</evidence>
<gene>
    <name evidence="10" type="primary">lolE_2</name>
    <name evidence="10" type="ORF">AW10_01476</name>
</gene>
<dbReference type="InterPro" id="IPR025857">
    <property type="entry name" value="MacB_PCD"/>
</dbReference>
<dbReference type="Proteomes" id="UP000021816">
    <property type="component" value="Unassembled WGS sequence"/>
</dbReference>
<feature type="domain" description="MacB-like periplasmic core" evidence="9">
    <location>
        <begin position="51"/>
        <end position="244"/>
    </location>
</feature>
<proteinExistence type="inferred from homology"/>
<dbReference type="InterPro" id="IPR051447">
    <property type="entry name" value="Lipoprotein-release_system"/>
</dbReference>
<sequence length="434" mass="47147">MLCQNALCFFADVSTTDKSVSGGSQVQVAWAEFTNAFRNIVRQYRRSLFGISAVAFGVVAMLLTAGFVEWIFWAAREGTIEEGLGHIHIMQPGYLANGQADPYKYLMEEKSVRVSGIEELTAVRTAAPRIGFAGLISRNETTLSFIGEGVSPQRERILSPSLQITEGQNLAQDENKGILLGRGLAENLGATVGDQVVLMATTPSGGFNAVEVNVRGLFGTVSKAYDESALRVPLPLAQQLLRVSGIHLSILVLDDTMRTSDTLKTLRSDFKDTGFEFVPWYDLADFYNKTVELLSKQVLVVEAIIAAVIVLSISNTMTMGVLERTSEIGTCLAIGRRRRQILRQFIYEGLTIGLIGGALGVLLGWMLATAISTIGIPMPPPPGMSDGYTGEIMLTSQLAVEAFLLALGTTLLASVYPAWRASRMEIVDALRHHH</sequence>
<feature type="transmembrane region" description="Helical" evidence="7">
    <location>
        <begin position="398"/>
        <end position="419"/>
    </location>
</feature>
<dbReference type="STRING" id="1454003.AW10_01476"/>
<keyword evidence="10" id="KW-0449">Lipoprotein</keyword>
<dbReference type="PANTHER" id="PTHR30489:SF0">
    <property type="entry name" value="LIPOPROTEIN-RELEASING SYSTEM TRANSMEMBRANE PROTEIN LOLE"/>
    <property type="match status" value="1"/>
</dbReference>
<comment type="caution">
    <text evidence="10">The sequence shown here is derived from an EMBL/GenBank/DDBJ whole genome shotgun (WGS) entry which is preliminary data.</text>
</comment>
<dbReference type="PANTHER" id="PTHR30489">
    <property type="entry name" value="LIPOPROTEIN-RELEASING SYSTEM TRANSMEMBRANE PROTEIN LOLE"/>
    <property type="match status" value="1"/>
</dbReference>
<feature type="domain" description="ABC3 transporter permease C-terminal" evidence="8">
    <location>
        <begin position="303"/>
        <end position="426"/>
    </location>
</feature>
<accession>A0A011NDX0</accession>
<evidence type="ECO:0000259" key="9">
    <source>
        <dbReference type="Pfam" id="PF12704"/>
    </source>
</evidence>
<comment type="subcellular location">
    <subcellularLocation>
        <location evidence="1">Cell membrane</location>
        <topology evidence="1">Multi-pass membrane protein</topology>
    </subcellularLocation>
</comment>
<evidence type="ECO:0000256" key="1">
    <source>
        <dbReference type="ARBA" id="ARBA00004651"/>
    </source>
</evidence>
<comment type="similarity">
    <text evidence="2">Belongs to the ABC-4 integral membrane protein family. LolC/E subfamily.</text>
</comment>
<evidence type="ECO:0000256" key="4">
    <source>
        <dbReference type="ARBA" id="ARBA00022692"/>
    </source>
</evidence>
<evidence type="ECO:0000256" key="7">
    <source>
        <dbReference type="SAM" id="Phobius"/>
    </source>
</evidence>
<keyword evidence="5 7" id="KW-1133">Transmembrane helix</keyword>
<dbReference type="GO" id="GO:0044874">
    <property type="term" value="P:lipoprotein localization to outer membrane"/>
    <property type="evidence" value="ECO:0007669"/>
    <property type="project" value="TreeGrafter"/>
</dbReference>
<feature type="transmembrane region" description="Helical" evidence="7">
    <location>
        <begin position="298"/>
        <end position="317"/>
    </location>
</feature>
<dbReference type="EMBL" id="JEMX01000028">
    <property type="protein sequence ID" value="EXI80863.1"/>
    <property type="molecule type" value="Genomic_DNA"/>
</dbReference>
<keyword evidence="6 7" id="KW-0472">Membrane</keyword>
<organism evidence="10 11">
    <name type="scientific">Candidatus Accumulibacter appositus</name>
    <dbReference type="NCBI Taxonomy" id="1454003"/>
    <lineage>
        <taxon>Bacteria</taxon>
        <taxon>Pseudomonadati</taxon>
        <taxon>Pseudomonadota</taxon>
        <taxon>Betaproteobacteria</taxon>
        <taxon>Candidatus Accumulibacter</taxon>
    </lineage>
</organism>
<reference evidence="10 11" key="1">
    <citation type="submission" date="2014-02" db="EMBL/GenBank/DDBJ databases">
        <title>Expanding our view of genomic diversity in Candidatus Accumulibacter clades.</title>
        <authorList>
            <person name="Skennerton C.T."/>
            <person name="Barr J.J."/>
            <person name="Slater F.R."/>
            <person name="Bond P.L."/>
            <person name="Tyson G.W."/>
        </authorList>
    </citation>
    <scope>NUCLEOTIDE SEQUENCE [LARGE SCALE GENOMIC DNA]</scope>
    <source>
        <strain evidence="11">BA-92</strain>
    </source>
</reference>
<protein>
    <submittedName>
        <fullName evidence="10">Lipoprotein-releasing system transmembrane protein LolE</fullName>
    </submittedName>
</protein>
<evidence type="ECO:0000256" key="6">
    <source>
        <dbReference type="ARBA" id="ARBA00023136"/>
    </source>
</evidence>
<name>A0A011NDX0_9PROT</name>
<dbReference type="AlphaFoldDB" id="A0A011NDX0"/>
<evidence type="ECO:0000259" key="8">
    <source>
        <dbReference type="Pfam" id="PF02687"/>
    </source>
</evidence>
<dbReference type="GO" id="GO:0098797">
    <property type="term" value="C:plasma membrane protein complex"/>
    <property type="evidence" value="ECO:0007669"/>
    <property type="project" value="TreeGrafter"/>
</dbReference>